<sequence>MADLPPARQRTIEPAFYSTGVNCFGPYVIKIGRRTEKRWGILLKCMTTPAVHIDLLSSIDTNAFLMALRRFIARRGKPHELLCDQGTNFRGGERELWRAFESLQPELQAQLASQQIWFVFNPPGSPHFGGCWEREIRSLKAALQVTIGAQPVTEEMLGTVLTEIEGILNSKPLGYVSLDIAGPDPITHNCLLMVRRDAPLLQVVYDGPEILGQRRLRHSQILADQFWKHFLTHYLPGIRPSRNGRQRLWTCKWGMLL</sequence>
<dbReference type="EMBL" id="REGW02000008">
    <property type="protein sequence ID" value="KAE8293634.1"/>
    <property type="molecule type" value="Genomic_DNA"/>
</dbReference>
<keyword evidence="3" id="KW-1185">Reference proteome</keyword>
<evidence type="ECO:0000313" key="2">
    <source>
        <dbReference type="EMBL" id="KAE8293634.1"/>
    </source>
</evidence>
<comment type="caution">
    <text evidence="2">The sequence shown here is derived from an EMBL/GenBank/DDBJ whole genome shotgun (WGS) entry which is preliminary data.</text>
</comment>
<name>A0A6G0IQK5_LARCR</name>
<dbReference type="Gene3D" id="3.30.420.10">
    <property type="entry name" value="Ribonuclease H-like superfamily/Ribonuclease H"/>
    <property type="match status" value="1"/>
</dbReference>
<dbReference type="InterPro" id="IPR001584">
    <property type="entry name" value="Integrase_cat-core"/>
</dbReference>
<dbReference type="SUPFAM" id="SSF53098">
    <property type="entry name" value="Ribonuclease H-like"/>
    <property type="match status" value="1"/>
</dbReference>
<dbReference type="Proteomes" id="UP000424527">
    <property type="component" value="Unassembled WGS sequence"/>
</dbReference>
<reference evidence="2 3" key="1">
    <citation type="submission" date="2019-07" db="EMBL/GenBank/DDBJ databases">
        <title>Chromosome genome assembly for large yellow croaker.</title>
        <authorList>
            <person name="Xiao S."/>
        </authorList>
    </citation>
    <scope>NUCLEOTIDE SEQUENCE [LARGE SCALE GENOMIC DNA]</scope>
    <source>
        <strain evidence="2">JMULYC20181020</strain>
        <tissue evidence="2">Muscle</tissue>
    </source>
</reference>
<accession>A0A6G0IQK5</accession>
<gene>
    <name evidence="2" type="ORF">D5F01_LYC08746</name>
</gene>
<organism evidence="2 3">
    <name type="scientific">Larimichthys crocea</name>
    <name type="common">Large yellow croaker</name>
    <name type="synonym">Pseudosciaena crocea</name>
    <dbReference type="NCBI Taxonomy" id="215358"/>
    <lineage>
        <taxon>Eukaryota</taxon>
        <taxon>Metazoa</taxon>
        <taxon>Chordata</taxon>
        <taxon>Craniata</taxon>
        <taxon>Vertebrata</taxon>
        <taxon>Euteleostomi</taxon>
        <taxon>Actinopterygii</taxon>
        <taxon>Neopterygii</taxon>
        <taxon>Teleostei</taxon>
        <taxon>Neoteleostei</taxon>
        <taxon>Acanthomorphata</taxon>
        <taxon>Eupercaria</taxon>
        <taxon>Sciaenidae</taxon>
        <taxon>Larimichthys</taxon>
    </lineage>
</organism>
<proteinExistence type="predicted"/>
<dbReference type="GO" id="GO:0015074">
    <property type="term" value="P:DNA integration"/>
    <property type="evidence" value="ECO:0007669"/>
    <property type="project" value="InterPro"/>
</dbReference>
<dbReference type="AlphaFoldDB" id="A0A6G0IQK5"/>
<dbReference type="InterPro" id="IPR012337">
    <property type="entry name" value="RNaseH-like_sf"/>
</dbReference>
<dbReference type="PROSITE" id="PS50994">
    <property type="entry name" value="INTEGRASE"/>
    <property type="match status" value="1"/>
</dbReference>
<dbReference type="InterPro" id="IPR036397">
    <property type="entry name" value="RNaseH_sf"/>
</dbReference>
<dbReference type="GO" id="GO:0003676">
    <property type="term" value="F:nucleic acid binding"/>
    <property type="evidence" value="ECO:0007669"/>
    <property type="project" value="InterPro"/>
</dbReference>
<protein>
    <recommendedName>
        <fullName evidence="1">Integrase catalytic domain-containing protein</fullName>
    </recommendedName>
</protein>
<evidence type="ECO:0000313" key="3">
    <source>
        <dbReference type="Proteomes" id="UP000424527"/>
    </source>
</evidence>
<dbReference type="PANTHER" id="PTHR47331:SF1">
    <property type="entry name" value="GAG-LIKE PROTEIN"/>
    <property type="match status" value="1"/>
</dbReference>
<dbReference type="PANTHER" id="PTHR47331">
    <property type="entry name" value="PHD-TYPE DOMAIN-CONTAINING PROTEIN"/>
    <property type="match status" value="1"/>
</dbReference>
<feature type="domain" description="Integrase catalytic" evidence="1">
    <location>
        <begin position="1"/>
        <end position="193"/>
    </location>
</feature>
<evidence type="ECO:0000259" key="1">
    <source>
        <dbReference type="PROSITE" id="PS50994"/>
    </source>
</evidence>